<keyword evidence="5 8" id="KW-0812">Transmembrane</keyword>
<reference evidence="10 11" key="1">
    <citation type="submission" date="2019-07" db="EMBL/GenBank/DDBJ databases">
        <authorList>
            <person name="Friedrich A."/>
            <person name="Schacherer J."/>
        </authorList>
    </citation>
    <scope>NUCLEOTIDE SEQUENCE [LARGE SCALE GENOMIC DNA]</scope>
</reference>
<name>A0A7D9CZ07_DEKBR</name>
<feature type="transmembrane region" description="Helical" evidence="8">
    <location>
        <begin position="440"/>
        <end position="468"/>
    </location>
</feature>
<feature type="region of interest" description="Disordered" evidence="9">
    <location>
        <begin position="1"/>
        <end position="38"/>
    </location>
</feature>
<comment type="function">
    <text evidence="1 8">Probably involved in transport through the plasma membrane.</text>
</comment>
<dbReference type="GO" id="GO:0022857">
    <property type="term" value="F:transmembrane transporter activity"/>
    <property type="evidence" value="ECO:0007669"/>
    <property type="project" value="UniProtKB-UniRule"/>
</dbReference>
<sequence length="549" mass="62068">MPTDQPPAYRSVRLPEDGDGADLPPDYTPDYDFEKPKIPTDSNSFEESFKIESPKYNDKAFTVVFISVLAAFALLTLYCFRDLTLRNSGESFSATFRTIFTQGDIQSLSKTSRRNNRDLLLLILATIGVPILCSMLSLLIAYGFPMFFVFLGYFLIPFTLFSAGFALLATGSQMGGLLMLAFGGFSLMFIYQNYSKLSFTSLMLKIVISVMRLHPSTILISFLGALTSGLFGIVYLAMSAIILSDRMAVDNSTFSVNDGNNDQSSVSNLSWAVYLFIMFVGYYAFEVIKNLVHVTTSGVYGSWYFFEKSALKPLHPALSAFKRGITYSFGSICFGSLIVSLIKVVRQILNLLRAKLDERRMGRSDDDNDDDGMNSLVYCCLSTLLSLFDFFFSEAEYWIKWFNQYAYSYLALYGEDYLKSAKDTFEIFKYKGMFILINDCLIGATLSFYAILNCILSSSVFMTLIYAFQKYTNVAPEFMIAGFVLQILLAYFITSITLNTINSGFITFLIALCIQPEKFDQDYHAYFVKMTNYYPEISQSLRVPFRETA</sequence>
<evidence type="ECO:0000313" key="11">
    <source>
        <dbReference type="Proteomes" id="UP000478008"/>
    </source>
</evidence>
<dbReference type="PANTHER" id="PTHR12385">
    <property type="entry name" value="CHOLINE TRANSPORTER-LIKE (SLC FAMILY 44)"/>
    <property type="match status" value="1"/>
</dbReference>
<feature type="transmembrane region" description="Helical" evidence="8">
    <location>
        <begin position="60"/>
        <end position="80"/>
    </location>
</feature>
<dbReference type="EMBL" id="CABFWN010000004">
    <property type="protein sequence ID" value="VUG18716.1"/>
    <property type="molecule type" value="Genomic_DNA"/>
</dbReference>
<keyword evidence="6 8" id="KW-1133">Transmembrane helix</keyword>
<protein>
    <recommendedName>
        <fullName evidence="4 8">Protein PNS1</fullName>
    </recommendedName>
</protein>
<feature type="transmembrane region" description="Helical" evidence="8">
    <location>
        <begin position="119"/>
        <end position="141"/>
    </location>
</feature>
<evidence type="ECO:0000256" key="1">
    <source>
        <dbReference type="ARBA" id="ARBA00002957"/>
    </source>
</evidence>
<dbReference type="InterPro" id="IPR007603">
    <property type="entry name" value="Choline_transptr-like"/>
</dbReference>
<evidence type="ECO:0000256" key="8">
    <source>
        <dbReference type="RuleBase" id="RU368066"/>
    </source>
</evidence>
<evidence type="ECO:0000313" key="10">
    <source>
        <dbReference type="EMBL" id="VUG18716.1"/>
    </source>
</evidence>
<comment type="subcellular location">
    <subcellularLocation>
        <location evidence="2 8">Cell membrane</location>
        <topology evidence="2 8">Multi-pass membrane protein</topology>
    </subcellularLocation>
</comment>
<keyword evidence="11" id="KW-1185">Reference proteome</keyword>
<proteinExistence type="inferred from homology"/>
<accession>A0A7D9CZ07</accession>
<dbReference type="Proteomes" id="UP000478008">
    <property type="component" value="Unassembled WGS sequence"/>
</dbReference>
<feature type="transmembrane region" description="Helical" evidence="8">
    <location>
        <begin position="488"/>
        <end position="514"/>
    </location>
</feature>
<evidence type="ECO:0000256" key="6">
    <source>
        <dbReference type="ARBA" id="ARBA00022989"/>
    </source>
</evidence>
<dbReference type="GO" id="GO:0005886">
    <property type="term" value="C:plasma membrane"/>
    <property type="evidence" value="ECO:0007669"/>
    <property type="project" value="UniProtKB-SubCell"/>
</dbReference>
<evidence type="ECO:0000256" key="2">
    <source>
        <dbReference type="ARBA" id="ARBA00004651"/>
    </source>
</evidence>
<dbReference type="Pfam" id="PF04515">
    <property type="entry name" value="Choline_transpo"/>
    <property type="match status" value="1"/>
</dbReference>
<feature type="transmembrane region" description="Helical" evidence="8">
    <location>
        <begin position="176"/>
        <end position="194"/>
    </location>
</feature>
<dbReference type="PANTHER" id="PTHR12385:SF4">
    <property type="entry name" value="PROTEIN PNS1"/>
    <property type="match status" value="1"/>
</dbReference>
<feature type="transmembrane region" description="Helical" evidence="8">
    <location>
        <begin position="325"/>
        <end position="345"/>
    </location>
</feature>
<organism evidence="10 11">
    <name type="scientific">Dekkera bruxellensis</name>
    <name type="common">Brettanomyces custersii</name>
    <dbReference type="NCBI Taxonomy" id="5007"/>
    <lineage>
        <taxon>Eukaryota</taxon>
        <taxon>Fungi</taxon>
        <taxon>Dikarya</taxon>
        <taxon>Ascomycota</taxon>
        <taxon>Saccharomycotina</taxon>
        <taxon>Pichiomycetes</taxon>
        <taxon>Pichiales</taxon>
        <taxon>Pichiaceae</taxon>
        <taxon>Brettanomyces</taxon>
    </lineage>
</organism>
<evidence type="ECO:0000256" key="4">
    <source>
        <dbReference type="ARBA" id="ARBA00015388"/>
    </source>
</evidence>
<feature type="transmembrane region" description="Helical" evidence="8">
    <location>
        <begin position="218"/>
        <end position="244"/>
    </location>
</feature>
<dbReference type="AlphaFoldDB" id="A0A7D9CZ07"/>
<gene>
    <name evidence="10" type="ORF">DEBR0S4_00628G</name>
</gene>
<feature type="transmembrane region" description="Helical" evidence="8">
    <location>
        <begin position="265"/>
        <end position="285"/>
    </location>
</feature>
<evidence type="ECO:0000256" key="7">
    <source>
        <dbReference type="ARBA" id="ARBA00023136"/>
    </source>
</evidence>
<comment type="similarity">
    <text evidence="3 8">Belongs to the CTL (choline transporter-like) family.</text>
</comment>
<evidence type="ECO:0000256" key="5">
    <source>
        <dbReference type="ARBA" id="ARBA00022692"/>
    </source>
</evidence>
<keyword evidence="7 8" id="KW-0472">Membrane</keyword>
<evidence type="ECO:0000256" key="9">
    <source>
        <dbReference type="SAM" id="MobiDB-lite"/>
    </source>
</evidence>
<feature type="transmembrane region" description="Helical" evidence="8">
    <location>
        <begin position="147"/>
        <end position="169"/>
    </location>
</feature>
<evidence type="ECO:0000256" key="3">
    <source>
        <dbReference type="ARBA" id="ARBA00007168"/>
    </source>
</evidence>